<dbReference type="PANTHER" id="PTHR10380">
    <property type="entry name" value="CUTICLE PROTEIN"/>
    <property type="match status" value="1"/>
</dbReference>
<dbReference type="OrthoDB" id="6515429at2759"/>
<evidence type="ECO:0000313" key="5">
    <source>
        <dbReference type="Proteomes" id="UP000494040"/>
    </source>
</evidence>
<name>A0A8I6S2J5_CIMLE</name>
<gene>
    <name evidence="4" type="primary">106670256</name>
</gene>
<reference evidence="4" key="1">
    <citation type="submission" date="2022-01" db="UniProtKB">
        <authorList>
            <consortium name="EnsemblMetazoa"/>
        </authorList>
    </citation>
    <scope>IDENTIFICATION</scope>
</reference>
<keyword evidence="1" id="KW-0193">Cuticle</keyword>
<evidence type="ECO:0000313" key="4">
    <source>
        <dbReference type="EnsemblMetazoa" id="XP_014255921.1"/>
    </source>
</evidence>
<dbReference type="GO" id="GO:0062129">
    <property type="term" value="C:chitin-based extracellular matrix"/>
    <property type="evidence" value="ECO:0007669"/>
    <property type="project" value="TreeGrafter"/>
</dbReference>
<feature type="region of interest" description="Disordered" evidence="2">
    <location>
        <begin position="164"/>
        <end position="228"/>
    </location>
</feature>
<dbReference type="InterPro" id="IPR000618">
    <property type="entry name" value="Insect_cuticle"/>
</dbReference>
<evidence type="ECO:0000256" key="3">
    <source>
        <dbReference type="SAM" id="SignalP"/>
    </source>
</evidence>
<keyword evidence="5" id="KW-1185">Reference proteome</keyword>
<dbReference type="KEGG" id="clec:106670256"/>
<dbReference type="GO" id="GO:0008010">
    <property type="term" value="F:structural constituent of chitin-based larval cuticle"/>
    <property type="evidence" value="ECO:0007669"/>
    <property type="project" value="TreeGrafter"/>
</dbReference>
<dbReference type="OMA" id="TGPHHAK"/>
<evidence type="ECO:0008006" key="6">
    <source>
        <dbReference type="Google" id="ProtNLM"/>
    </source>
</evidence>
<dbReference type="EnsemblMetazoa" id="XM_014400435.2">
    <property type="protein sequence ID" value="XP_014255921.1"/>
    <property type="gene ID" value="LOC106670256"/>
</dbReference>
<dbReference type="PROSITE" id="PS51155">
    <property type="entry name" value="CHIT_BIND_RR_2"/>
    <property type="match status" value="2"/>
</dbReference>
<dbReference type="AlphaFoldDB" id="A0A8I6S2J5"/>
<feature type="signal peptide" evidence="3">
    <location>
        <begin position="1"/>
        <end position="18"/>
    </location>
</feature>
<evidence type="ECO:0000256" key="1">
    <source>
        <dbReference type="PROSITE-ProRule" id="PRU00497"/>
    </source>
</evidence>
<protein>
    <recommendedName>
        <fullName evidence="6">CPR type cuticle protein</fullName>
    </recommendedName>
</protein>
<sequence length="458" mass="46610">MMIAQVAVLLFGLAPTFGAPSVPVLVPHVARQYHAQDELGQYVYGYSGGPSAKHEEKSLNGVTRGGYSYVDGNGLVQSAAYVSDPVNGFRVAATNLPVGPAVPDKTKVAVSVPAVAVPAPTFALTATPAVAVAHAPAVAVAHVPAVGVAPALAGSVAPAVPVQTVDTDNADPSVATSSVETEKETYAGAEVLPEVSAEVPEKTEEPVEPGDSEASEAANETDGQAPVSDLPEVSAARKYHLGQVEEVKARNAAQNVLDAQKFAVLHKAPASVSVAGPVPVLAPAAGPVVSSVVAPASFGTFAHHPPSALVPVRAVAPVAPAVVTKTAVSSPVVTKSVVSGPVVSVVGPAVPFHVASQYHAQDELGQYVYGYSGGPSAKHEEKSLDGTTKGGYSYVDAYGLVQSAAYVSDPHGGFRVLATNLPKQPAPAYIPDSPEVEEAKQKLFKAQAEHVAKLALSQ</sequence>
<evidence type="ECO:0000256" key="2">
    <source>
        <dbReference type="SAM" id="MobiDB-lite"/>
    </source>
</evidence>
<proteinExistence type="predicted"/>
<dbReference type="PANTHER" id="PTHR10380:SF196">
    <property type="entry name" value="CUTICULAR PROTEIN 72EA"/>
    <property type="match status" value="1"/>
</dbReference>
<dbReference type="Proteomes" id="UP000494040">
    <property type="component" value="Unassembled WGS sequence"/>
</dbReference>
<accession>A0A8I6S2J5</accession>
<dbReference type="InterPro" id="IPR050468">
    <property type="entry name" value="Cuticle_Struct_Prot"/>
</dbReference>
<organism evidence="4 5">
    <name type="scientific">Cimex lectularius</name>
    <name type="common">Bed bug</name>
    <name type="synonym">Acanthia lectularia</name>
    <dbReference type="NCBI Taxonomy" id="79782"/>
    <lineage>
        <taxon>Eukaryota</taxon>
        <taxon>Metazoa</taxon>
        <taxon>Ecdysozoa</taxon>
        <taxon>Arthropoda</taxon>
        <taxon>Hexapoda</taxon>
        <taxon>Insecta</taxon>
        <taxon>Pterygota</taxon>
        <taxon>Neoptera</taxon>
        <taxon>Paraneoptera</taxon>
        <taxon>Hemiptera</taxon>
        <taxon>Heteroptera</taxon>
        <taxon>Panheteroptera</taxon>
        <taxon>Cimicomorpha</taxon>
        <taxon>Cimicidae</taxon>
        <taxon>Cimex</taxon>
    </lineage>
</organism>
<dbReference type="Pfam" id="PF00379">
    <property type="entry name" value="Chitin_bind_4"/>
    <property type="match status" value="2"/>
</dbReference>
<feature type="chain" id="PRO_5035234156" description="CPR type cuticle protein" evidence="3">
    <location>
        <begin position="19"/>
        <end position="458"/>
    </location>
</feature>
<keyword evidence="3" id="KW-0732">Signal</keyword>